<dbReference type="Gramene" id="MELO3C019074.2.1">
    <property type="protein sequence ID" value="MELO3C019074.2.1"/>
    <property type="gene ID" value="MELO3C019074.2"/>
</dbReference>
<accession>A0A9I9DIZ3</accession>
<dbReference type="EnsemblPlants" id="MELO3C019074.2.1">
    <property type="protein sequence ID" value="MELO3C019074.2.1"/>
    <property type="gene ID" value="MELO3C019074.2"/>
</dbReference>
<protein>
    <submittedName>
        <fullName evidence="1">Uncharacterized protein</fullName>
    </submittedName>
</protein>
<organism evidence="1">
    <name type="scientific">Cucumis melo</name>
    <name type="common">Muskmelon</name>
    <dbReference type="NCBI Taxonomy" id="3656"/>
    <lineage>
        <taxon>Eukaryota</taxon>
        <taxon>Viridiplantae</taxon>
        <taxon>Streptophyta</taxon>
        <taxon>Embryophyta</taxon>
        <taxon>Tracheophyta</taxon>
        <taxon>Spermatophyta</taxon>
        <taxon>Magnoliopsida</taxon>
        <taxon>eudicotyledons</taxon>
        <taxon>Gunneridae</taxon>
        <taxon>Pentapetalae</taxon>
        <taxon>rosids</taxon>
        <taxon>fabids</taxon>
        <taxon>Cucurbitales</taxon>
        <taxon>Cucurbitaceae</taxon>
        <taxon>Benincaseae</taxon>
        <taxon>Cucumis</taxon>
    </lineage>
</organism>
<sequence length="32" mass="4002">MEDDVWRTQYGRRWKMTFGELNTVEDGRQRLK</sequence>
<reference evidence="1" key="1">
    <citation type="submission" date="2023-03" db="UniProtKB">
        <authorList>
            <consortium name="EnsemblPlants"/>
        </authorList>
    </citation>
    <scope>IDENTIFICATION</scope>
</reference>
<proteinExistence type="predicted"/>
<dbReference type="AlphaFoldDB" id="A0A9I9DIZ3"/>
<name>A0A9I9DIZ3_CUCME</name>
<evidence type="ECO:0000313" key="1">
    <source>
        <dbReference type="EnsemblPlants" id="MELO3C019074.2.1"/>
    </source>
</evidence>